<dbReference type="GO" id="GO:0005886">
    <property type="term" value="C:plasma membrane"/>
    <property type="evidence" value="ECO:0007669"/>
    <property type="project" value="UniProtKB-SubCell"/>
</dbReference>
<evidence type="ECO:0000313" key="18">
    <source>
        <dbReference type="Proteomes" id="UP000557872"/>
    </source>
</evidence>
<dbReference type="Pfam" id="PF14849">
    <property type="entry name" value="YidC_periplas"/>
    <property type="match status" value="1"/>
</dbReference>
<dbReference type="PANTHER" id="PTHR12428">
    <property type="entry name" value="OXA1"/>
    <property type="match status" value="1"/>
</dbReference>
<feature type="compositionally biased region" description="Basic and acidic residues" evidence="14">
    <location>
        <begin position="622"/>
        <end position="632"/>
    </location>
</feature>
<evidence type="ECO:0000256" key="4">
    <source>
        <dbReference type="ARBA" id="ARBA00022448"/>
    </source>
</evidence>
<feature type="domain" description="Membrane insertase YidC N-terminal" evidence="16">
    <location>
        <begin position="89"/>
        <end position="364"/>
    </location>
</feature>
<keyword evidence="6 13" id="KW-0812">Transmembrane</keyword>
<dbReference type="Proteomes" id="UP000557872">
    <property type="component" value="Unassembled WGS sequence"/>
</dbReference>
<evidence type="ECO:0000256" key="11">
    <source>
        <dbReference type="ARBA" id="ARBA00033245"/>
    </source>
</evidence>
<dbReference type="NCBIfam" id="TIGR03593">
    <property type="entry name" value="yidC_nterm"/>
    <property type="match status" value="1"/>
</dbReference>
<dbReference type="NCBIfam" id="TIGR03592">
    <property type="entry name" value="yidC_oxa1_cterm"/>
    <property type="match status" value="1"/>
</dbReference>
<dbReference type="HAMAP" id="MF_01810">
    <property type="entry name" value="YidC_type1"/>
    <property type="match status" value="1"/>
</dbReference>
<dbReference type="GO" id="GO:0051205">
    <property type="term" value="P:protein insertion into membrane"/>
    <property type="evidence" value="ECO:0007669"/>
    <property type="project" value="TreeGrafter"/>
</dbReference>
<keyword evidence="10 13" id="KW-0143">Chaperone</keyword>
<feature type="transmembrane region" description="Helical" evidence="13">
    <location>
        <begin position="383"/>
        <end position="404"/>
    </location>
</feature>
<comment type="subcellular location">
    <subcellularLocation>
        <location evidence="1">Cell inner membrane</location>
        <topology evidence="1">Multi-pass membrane protein</topology>
    </subcellularLocation>
    <subcellularLocation>
        <location evidence="13">Cell membrane</location>
        <topology evidence="13">Multi-pass membrane protein</topology>
    </subcellularLocation>
</comment>
<keyword evidence="18" id="KW-1185">Reference proteome</keyword>
<feature type="domain" description="Membrane insertase YidC/Oxa/ALB C-terminal" evidence="15">
    <location>
        <begin position="385"/>
        <end position="578"/>
    </location>
</feature>
<dbReference type="PRINTS" id="PR00701">
    <property type="entry name" value="60KDINNERMP"/>
</dbReference>
<feature type="transmembrane region" description="Helical" evidence="13">
    <location>
        <begin position="6"/>
        <end position="23"/>
    </location>
</feature>
<feature type="transmembrane region" description="Helical" evidence="13">
    <location>
        <begin position="539"/>
        <end position="562"/>
    </location>
</feature>
<dbReference type="InterPro" id="IPR028055">
    <property type="entry name" value="YidC/Oxa/ALB_C"/>
</dbReference>
<keyword evidence="9 13" id="KW-0472">Membrane</keyword>
<feature type="region of interest" description="Disordered" evidence="14">
    <location>
        <begin position="602"/>
        <end position="643"/>
    </location>
</feature>
<keyword evidence="7 13" id="KW-0653">Protein transport</keyword>
<dbReference type="GO" id="GO:0032977">
    <property type="term" value="F:membrane insertase activity"/>
    <property type="evidence" value="ECO:0007669"/>
    <property type="project" value="InterPro"/>
</dbReference>
<dbReference type="InterPro" id="IPR019998">
    <property type="entry name" value="Membr_insert_YidC"/>
</dbReference>
<evidence type="ECO:0000256" key="1">
    <source>
        <dbReference type="ARBA" id="ARBA00004429"/>
    </source>
</evidence>
<keyword evidence="5 13" id="KW-1003">Cell membrane</keyword>
<keyword evidence="4 13" id="KW-0813">Transport</keyword>
<evidence type="ECO:0000256" key="14">
    <source>
        <dbReference type="SAM" id="MobiDB-lite"/>
    </source>
</evidence>
<evidence type="ECO:0000256" key="8">
    <source>
        <dbReference type="ARBA" id="ARBA00022989"/>
    </source>
</evidence>
<evidence type="ECO:0000256" key="9">
    <source>
        <dbReference type="ARBA" id="ARBA00023136"/>
    </source>
</evidence>
<evidence type="ECO:0000256" key="13">
    <source>
        <dbReference type="HAMAP-Rule" id="MF_01810"/>
    </source>
</evidence>
<feature type="transmembrane region" description="Helical" evidence="13">
    <location>
        <begin position="508"/>
        <end position="527"/>
    </location>
</feature>
<dbReference type="Pfam" id="PF02096">
    <property type="entry name" value="60KD_IMP"/>
    <property type="match status" value="1"/>
</dbReference>
<dbReference type="Gene3D" id="2.70.98.90">
    <property type="match status" value="1"/>
</dbReference>
<dbReference type="CDD" id="cd20070">
    <property type="entry name" value="5TM_YidC_Alb3"/>
    <property type="match status" value="1"/>
</dbReference>
<comment type="caution">
    <text evidence="17">The sequence shown here is derived from an EMBL/GenBank/DDBJ whole genome shotgun (WGS) entry which is preliminary data.</text>
</comment>
<accession>A0A851GDB6</accession>
<feature type="region of interest" description="Disordered" evidence="14">
    <location>
        <begin position="27"/>
        <end position="69"/>
    </location>
</feature>
<evidence type="ECO:0000256" key="10">
    <source>
        <dbReference type="ARBA" id="ARBA00023186"/>
    </source>
</evidence>
<name>A0A851GDB6_9BACT</name>
<gene>
    <name evidence="13 17" type="primary">yidC</name>
    <name evidence="17" type="ORF">HW115_04885</name>
</gene>
<keyword evidence="8 13" id="KW-1133">Transmembrane helix</keyword>
<evidence type="ECO:0000256" key="7">
    <source>
        <dbReference type="ARBA" id="ARBA00022927"/>
    </source>
</evidence>
<dbReference type="AlphaFoldDB" id="A0A851GDB6"/>
<comment type="similarity">
    <text evidence="2 13">Belongs to the OXA1/ALB3/YidC family. Type 1 subfamily.</text>
</comment>
<organism evidence="17 18">
    <name type="scientific">Oceaniferula marina</name>
    <dbReference type="NCBI Taxonomy" id="2748318"/>
    <lineage>
        <taxon>Bacteria</taxon>
        <taxon>Pseudomonadati</taxon>
        <taxon>Verrucomicrobiota</taxon>
        <taxon>Verrucomicrobiia</taxon>
        <taxon>Verrucomicrobiales</taxon>
        <taxon>Verrucomicrobiaceae</taxon>
        <taxon>Oceaniferula</taxon>
    </lineage>
</organism>
<dbReference type="InterPro" id="IPR001708">
    <property type="entry name" value="YidC/ALB3/OXA1/COX18"/>
</dbReference>
<evidence type="ECO:0000256" key="12">
    <source>
        <dbReference type="ARBA" id="ARBA00033342"/>
    </source>
</evidence>
<dbReference type="InterPro" id="IPR028053">
    <property type="entry name" value="Membr_insert_YidC_N"/>
</dbReference>
<comment type="function">
    <text evidence="13">Required for the insertion and/or proper folding and/or complex formation of integral membrane proteins into the membrane. Involved in integration of membrane proteins that insert both dependently and independently of the Sec translocase complex, as well as at least some lipoproteins. Aids folding of multispanning membrane proteins.</text>
</comment>
<feature type="transmembrane region" description="Helical" evidence="13">
    <location>
        <begin position="448"/>
        <end position="468"/>
    </location>
</feature>
<dbReference type="InterPro" id="IPR038221">
    <property type="entry name" value="YidC_periplasmic_sf"/>
</dbReference>
<evidence type="ECO:0000256" key="3">
    <source>
        <dbReference type="ARBA" id="ARBA00015325"/>
    </source>
</evidence>
<feature type="compositionally biased region" description="Basic residues" evidence="14">
    <location>
        <begin position="633"/>
        <end position="643"/>
    </location>
</feature>
<proteinExistence type="inferred from homology"/>
<dbReference type="CDD" id="cd19961">
    <property type="entry name" value="EcYidC-like_peri"/>
    <property type="match status" value="1"/>
</dbReference>
<dbReference type="PANTHER" id="PTHR12428:SF65">
    <property type="entry name" value="CYTOCHROME C OXIDASE ASSEMBLY PROTEIN COX18, MITOCHONDRIAL"/>
    <property type="match status" value="1"/>
</dbReference>
<dbReference type="EMBL" id="JACBAZ010000002">
    <property type="protein sequence ID" value="NWK54932.1"/>
    <property type="molecule type" value="Genomic_DNA"/>
</dbReference>
<dbReference type="InterPro" id="IPR047196">
    <property type="entry name" value="YidC_ALB_C"/>
</dbReference>
<sequence length="643" mass="72920">MDRKGWIIITICSILLVLNYAWMPKTPPPTQNQDKPESSEQADQGKAASPDTGETGEAPTNTAGLKREPFVEEVGEQIKYLTSQKNGKDEVKFTLTSRGGGIKSVELLNQMAVGSKTEHIILNADAPAAIGAIGEGVDEFLALHYDLKDNKAEPNTIYCEARTPAGLKITKRWRLVEDATQAGAPWSLELKITFSNESKGTVNLAHYSFFNGAATPLYQREWENQGGAFYLDDGSFENTDSNWFKKGFFSKAKPQLKESVSELQYAGVSNQFFTTIVRPKQAYPSTFWAKTSKVNLPGSDPDSPKYAIRSGFSLPEEKLSPKDTTTYSYSVYIGPKHYSELKQMDGDVKEVMNYGWFWFVSVPLNNVLNWLHDVAFVHLADKWSWGLAIIALTILIRIVIWPLHNKSTRTMKRMSKLQPLMKDLREKYKDDPNKLNQETMKLYKEYQINPMGGCLPMFLQIPIFFGYYKMLQFAVELRGGEFLWVKDLSMPDTIYELPFGLPFLGDSIPINLLPILMAVTMVIQMSMTPKTGDKMQQRMMMFMPFMFFFFCYNFASALALYWTTQNIFSIGQTWLTNRLPEPELQKRAPSGKPGKKTFMERMAARVEEQQRIQQAAKSGKQPMRDATPDNKKPGKKRNPKTGG</sequence>
<dbReference type="GO" id="GO:0015031">
    <property type="term" value="P:protein transport"/>
    <property type="evidence" value="ECO:0007669"/>
    <property type="project" value="UniProtKB-KW"/>
</dbReference>
<evidence type="ECO:0000259" key="16">
    <source>
        <dbReference type="Pfam" id="PF14849"/>
    </source>
</evidence>
<evidence type="ECO:0000259" key="15">
    <source>
        <dbReference type="Pfam" id="PF02096"/>
    </source>
</evidence>
<evidence type="ECO:0000313" key="17">
    <source>
        <dbReference type="EMBL" id="NWK54932.1"/>
    </source>
</evidence>
<evidence type="ECO:0000256" key="6">
    <source>
        <dbReference type="ARBA" id="ARBA00022692"/>
    </source>
</evidence>
<evidence type="ECO:0000256" key="2">
    <source>
        <dbReference type="ARBA" id="ARBA00010527"/>
    </source>
</evidence>
<protein>
    <recommendedName>
        <fullName evidence="3 13">Membrane protein insertase YidC</fullName>
    </recommendedName>
    <alternativeName>
        <fullName evidence="12 13">Foldase YidC</fullName>
    </alternativeName>
    <alternativeName>
        <fullName evidence="11 13">Membrane integrase YidC</fullName>
    </alternativeName>
    <alternativeName>
        <fullName evidence="13">Membrane protein YidC</fullName>
    </alternativeName>
</protein>
<dbReference type="RefSeq" id="WP_178931479.1">
    <property type="nucleotide sequence ID" value="NZ_JACBAZ010000002.1"/>
</dbReference>
<reference evidence="17 18" key="1">
    <citation type="submission" date="2020-07" db="EMBL/GenBank/DDBJ databases">
        <title>Roseicoccus Jingziensis gen. nov., sp. nov., isolated from coastal seawater.</title>
        <authorList>
            <person name="Feng X."/>
        </authorList>
    </citation>
    <scope>NUCLEOTIDE SEQUENCE [LARGE SCALE GENOMIC DNA]</scope>
    <source>
        <strain evidence="17 18">N1E253</strain>
    </source>
</reference>
<comment type="subunit">
    <text evidence="13">Interacts with the Sec translocase complex via SecD. Specifically interacts with transmembrane segments of nascent integral membrane proteins during membrane integration.</text>
</comment>
<dbReference type="PRINTS" id="PR01900">
    <property type="entry name" value="YIDCPROTEIN"/>
</dbReference>
<evidence type="ECO:0000256" key="5">
    <source>
        <dbReference type="ARBA" id="ARBA00022475"/>
    </source>
</evidence>